<feature type="transmembrane region" description="Helical" evidence="8">
    <location>
        <begin position="181"/>
        <end position="199"/>
    </location>
</feature>
<dbReference type="GO" id="GO:0005774">
    <property type="term" value="C:vacuolar membrane"/>
    <property type="evidence" value="ECO:0007669"/>
    <property type="project" value="TreeGrafter"/>
</dbReference>
<feature type="transmembrane region" description="Helical" evidence="8">
    <location>
        <begin position="211"/>
        <end position="232"/>
    </location>
</feature>
<comment type="caution">
    <text evidence="10">The sequence shown here is derived from an EMBL/GenBank/DDBJ whole genome shotgun (WGS) entry which is preliminary data.</text>
</comment>
<comment type="similarity">
    <text evidence="2">Belongs to the amino acid/polyamine transporter 2 family.</text>
</comment>
<dbReference type="AlphaFoldDB" id="A0A8H7ULB0"/>
<organism evidence="10 11">
    <name type="scientific">Umbelopsis vinacea</name>
    <dbReference type="NCBI Taxonomy" id="44442"/>
    <lineage>
        <taxon>Eukaryota</taxon>
        <taxon>Fungi</taxon>
        <taxon>Fungi incertae sedis</taxon>
        <taxon>Mucoromycota</taxon>
        <taxon>Mucoromycotina</taxon>
        <taxon>Umbelopsidomycetes</taxon>
        <taxon>Umbelopsidales</taxon>
        <taxon>Umbelopsidaceae</taxon>
        <taxon>Umbelopsis</taxon>
    </lineage>
</organism>
<proteinExistence type="inferred from homology"/>
<reference evidence="10" key="1">
    <citation type="submission" date="2020-12" db="EMBL/GenBank/DDBJ databases">
        <title>Metabolic potential, ecology and presence of endohyphal bacteria is reflected in genomic diversity of Mucoromycotina.</title>
        <authorList>
            <person name="Muszewska A."/>
            <person name="Okrasinska A."/>
            <person name="Steczkiewicz K."/>
            <person name="Drgas O."/>
            <person name="Orlowska M."/>
            <person name="Perlinska-Lenart U."/>
            <person name="Aleksandrzak-Piekarczyk T."/>
            <person name="Szatraj K."/>
            <person name="Zielenkiewicz U."/>
            <person name="Pilsyk S."/>
            <person name="Malc E."/>
            <person name="Mieczkowski P."/>
            <person name="Kruszewska J.S."/>
            <person name="Biernat P."/>
            <person name="Pawlowska J."/>
        </authorList>
    </citation>
    <scope>NUCLEOTIDE SEQUENCE</scope>
    <source>
        <strain evidence="10">WA0000051536</strain>
    </source>
</reference>
<dbReference type="EMBL" id="JAEPRA010000007">
    <property type="protein sequence ID" value="KAG2183039.1"/>
    <property type="molecule type" value="Genomic_DNA"/>
</dbReference>
<keyword evidence="11" id="KW-1185">Reference proteome</keyword>
<evidence type="ECO:0000256" key="7">
    <source>
        <dbReference type="ARBA" id="ARBA00023136"/>
    </source>
</evidence>
<keyword evidence="7 8" id="KW-0472">Membrane</keyword>
<evidence type="ECO:0000256" key="3">
    <source>
        <dbReference type="ARBA" id="ARBA00022448"/>
    </source>
</evidence>
<evidence type="ECO:0000256" key="2">
    <source>
        <dbReference type="ARBA" id="ARBA00008066"/>
    </source>
</evidence>
<dbReference type="Proteomes" id="UP000612746">
    <property type="component" value="Unassembled WGS sequence"/>
</dbReference>
<feature type="transmembrane region" description="Helical" evidence="8">
    <location>
        <begin position="290"/>
        <end position="313"/>
    </location>
</feature>
<comment type="subcellular location">
    <subcellularLocation>
        <location evidence="1">Membrane</location>
        <topology evidence="1">Multi-pass membrane protein</topology>
    </subcellularLocation>
</comment>
<evidence type="ECO:0000256" key="4">
    <source>
        <dbReference type="ARBA" id="ARBA00022692"/>
    </source>
</evidence>
<feature type="transmembrane region" description="Helical" evidence="8">
    <location>
        <begin position="252"/>
        <end position="278"/>
    </location>
</feature>
<evidence type="ECO:0000259" key="9">
    <source>
        <dbReference type="Pfam" id="PF01490"/>
    </source>
</evidence>
<evidence type="ECO:0000313" key="11">
    <source>
        <dbReference type="Proteomes" id="UP000612746"/>
    </source>
</evidence>
<accession>A0A8H7ULB0</accession>
<feature type="domain" description="Amino acid transporter transmembrane" evidence="9">
    <location>
        <begin position="71"/>
        <end position="463"/>
    </location>
</feature>
<evidence type="ECO:0000256" key="6">
    <source>
        <dbReference type="ARBA" id="ARBA00022989"/>
    </source>
</evidence>
<dbReference type="PANTHER" id="PTHR22950:SF692">
    <property type="entry name" value="TRANSMEMBRANE AMINO ACID TRANSPORTER FAMILY PROTEIN"/>
    <property type="match status" value="1"/>
</dbReference>
<feature type="transmembrane region" description="Helical" evidence="8">
    <location>
        <begin position="153"/>
        <end position="175"/>
    </location>
</feature>
<feature type="transmembrane region" description="Helical" evidence="8">
    <location>
        <begin position="102"/>
        <end position="120"/>
    </location>
</feature>
<evidence type="ECO:0000313" key="10">
    <source>
        <dbReference type="EMBL" id="KAG2183039.1"/>
    </source>
</evidence>
<protein>
    <recommendedName>
        <fullName evidence="9">Amino acid transporter transmembrane domain-containing protein</fullName>
    </recommendedName>
</protein>
<feature type="transmembrane region" description="Helical" evidence="8">
    <location>
        <begin position="386"/>
        <end position="406"/>
    </location>
</feature>
<dbReference type="OrthoDB" id="655540at2759"/>
<dbReference type="InterPro" id="IPR013057">
    <property type="entry name" value="AA_transpt_TM"/>
</dbReference>
<keyword evidence="4 8" id="KW-0812">Transmembrane</keyword>
<dbReference type="PANTHER" id="PTHR22950">
    <property type="entry name" value="AMINO ACID TRANSPORTER"/>
    <property type="match status" value="1"/>
</dbReference>
<name>A0A8H7ULB0_9FUNG</name>
<feature type="transmembrane region" description="Helical" evidence="8">
    <location>
        <begin position="78"/>
        <end position="96"/>
    </location>
</feature>
<evidence type="ECO:0000256" key="5">
    <source>
        <dbReference type="ARBA" id="ARBA00022970"/>
    </source>
</evidence>
<keyword evidence="6 8" id="KW-1133">Transmembrane helix</keyword>
<sequence length="474" mass="51958">EEIQNVVFGTNNASPSVLPRQLPPNINTSYSTLNDDQIDEHTSLLRRNPSVHSAISTSSAWSSTTVDTQMKSTVAQTLTNAINILIGIALLSFPLAFRNAGWLFGGLLLAFTCLLTNYTAKIIARCLDYPKASFVLKTYADMAGAAYGARGRVFISTMFMLELIAASVALIVLFADSLHVLFPNIGTVTFKILAFFTLTPTTYLAIRHLSYTSFVGILSSFTLVLVICFDGASKSERPGSLLDPMPTNLLPVTWMTLPLAFGQIAAGFAGHATFPSVYRDMAEPEHFPRVVNYTYLATGTIYAFMGAAGYLMFGNDVKVIMENMMATPGYNQLLNKLAVWLIVINPFTKYALTLSGVNFTIELSIFRHPAFSSLTKSKFAMRLVQFVSRLLISSVVIIIAILFPAFDRVISLLGSCFSYSIAAIFPLACHLKMYGGSMSTKAKVLDWSLLVLCSFLALTGTIWSFLPDDWIHSN</sequence>
<feature type="non-terminal residue" evidence="10">
    <location>
        <position position="1"/>
    </location>
</feature>
<evidence type="ECO:0000256" key="1">
    <source>
        <dbReference type="ARBA" id="ARBA00004141"/>
    </source>
</evidence>
<feature type="transmembrane region" description="Helical" evidence="8">
    <location>
        <begin position="412"/>
        <end position="432"/>
    </location>
</feature>
<feature type="transmembrane region" description="Helical" evidence="8">
    <location>
        <begin position="333"/>
        <end position="352"/>
    </location>
</feature>
<evidence type="ECO:0000256" key="8">
    <source>
        <dbReference type="SAM" id="Phobius"/>
    </source>
</evidence>
<gene>
    <name evidence="10" type="ORF">INT44_006020</name>
</gene>
<dbReference type="GO" id="GO:0015179">
    <property type="term" value="F:L-amino acid transmembrane transporter activity"/>
    <property type="evidence" value="ECO:0007669"/>
    <property type="project" value="TreeGrafter"/>
</dbReference>
<feature type="transmembrane region" description="Helical" evidence="8">
    <location>
        <begin position="444"/>
        <end position="466"/>
    </location>
</feature>
<keyword evidence="5" id="KW-0029">Amino-acid transport</keyword>
<keyword evidence="3" id="KW-0813">Transport</keyword>
<dbReference type="Pfam" id="PF01490">
    <property type="entry name" value="Aa_trans"/>
    <property type="match status" value="1"/>
</dbReference>